<protein>
    <submittedName>
        <fullName evidence="1">Uncharacterized protein</fullName>
    </submittedName>
</protein>
<name>A0ACC0VP10_9STRA</name>
<comment type="caution">
    <text evidence="1">The sequence shown here is derived from an EMBL/GenBank/DDBJ whole genome shotgun (WGS) entry which is preliminary data.</text>
</comment>
<keyword evidence="2" id="KW-1185">Reference proteome</keyword>
<organism evidence="1 2">
    <name type="scientific">Peronosclerospora sorghi</name>
    <dbReference type="NCBI Taxonomy" id="230839"/>
    <lineage>
        <taxon>Eukaryota</taxon>
        <taxon>Sar</taxon>
        <taxon>Stramenopiles</taxon>
        <taxon>Oomycota</taxon>
        <taxon>Peronosporomycetes</taxon>
        <taxon>Peronosporales</taxon>
        <taxon>Peronosporaceae</taxon>
        <taxon>Peronosclerospora</taxon>
    </lineage>
</organism>
<gene>
    <name evidence="1" type="ORF">PsorP6_004212</name>
</gene>
<reference evidence="1 2" key="1">
    <citation type="journal article" date="2022" name="bioRxiv">
        <title>The genome of the oomycete Peronosclerospora sorghi, a cosmopolitan pathogen of maize and sorghum, is inflated with dispersed pseudogenes.</title>
        <authorList>
            <person name="Fletcher K."/>
            <person name="Martin F."/>
            <person name="Isakeit T."/>
            <person name="Cavanaugh K."/>
            <person name="Magill C."/>
            <person name="Michelmore R."/>
        </authorList>
    </citation>
    <scope>NUCLEOTIDE SEQUENCE [LARGE SCALE GENOMIC DNA]</scope>
    <source>
        <strain evidence="1">P6</strain>
    </source>
</reference>
<proteinExistence type="predicted"/>
<accession>A0ACC0VP10</accession>
<dbReference type="Proteomes" id="UP001163321">
    <property type="component" value="Chromosome 8"/>
</dbReference>
<evidence type="ECO:0000313" key="1">
    <source>
        <dbReference type="EMBL" id="KAI9908227.1"/>
    </source>
</evidence>
<dbReference type="EMBL" id="CM047587">
    <property type="protein sequence ID" value="KAI9908227.1"/>
    <property type="molecule type" value="Genomic_DNA"/>
</dbReference>
<evidence type="ECO:0000313" key="2">
    <source>
        <dbReference type="Proteomes" id="UP001163321"/>
    </source>
</evidence>
<sequence length="60" mass="7247">MKNLPLMKSLLRWQMPSLVQMMLGNVEFPNQPFPLHLRRYHPLRFPTDLHPHRCRETQAP</sequence>